<accession>A0A5Q2MZF9</accession>
<organism evidence="1 2">
    <name type="scientific">Heliorestis convoluta</name>
    <dbReference type="NCBI Taxonomy" id="356322"/>
    <lineage>
        <taxon>Bacteria</taxon>
        <taxon>Bacillati</taxon>
        <taxon>Bacillota</taxon>
        <taxon>Clostridia</taxon>
        <taxon>Eubacteriales</taxon>
        <taxon>Heliobacteriaceae</taxon>
        <taxon>Heliorestis</taxon>
    </lineage>
</organism>
<reference evidence="2" key="1">
    <citation type="submission" date="2019-11" db="EMBL/GenBank/DDBJ databases">
        <title>Genome sequence of Heliorestis convoluta strain HH, an alkaliphilic and minimalistic phototrophic bacterium from a soda lake in Egypt.</title>
        <authorList>
            <person name="Dewey E.D."/>
            <person name="Stokes L.M."/>
            <person name="Burchell B.M."/>
            <person name="Shaffer K.N."/>
            <person name="Huntington A.M."/>
            <person name="Baker J.M."/>
            <person name="Nadendla S."/>
            <person name="Giglio M.G."/>
            <person name="Touchman J.W."/>
            <person name="Blankenship R.E."/>
            <person name="Madigan M.T."/>
            <person name="Sattley W.M."/>
        </authorList>
    </citation>
    <scope>NUCLEOTIDE SEQUENCE [LARGE SCALE GENOMIC DNA]</scope>
    <source>
        <strain evidence="2">HH</strain>
    </source>
</reference>
<keyword evidence="2" id="KW-1185">Reference proteome</keyword>
<dbReference type="KEGG" id="hcv:FTV88_0671"/>
<dbReference type="OrthoDB" id="5379188at2"/>
<dbReference type="EMBL" id="CP045875">
    <property type="protein sequence ID" value="QGG46849.1"/>
    <property type="molecule type" value="Genomic_DNA"/>
</dbReference>
<evidence type="ECO:0000313" key="1">
    <source>
        <dbReference type="EMBL" id="QGG46849.1"/>
    </source>
</evidence>
<dbReference type="RefSeq" id="WP_153724344.1">
    <property type="nucleotide sequence ID" value="NZ_CP045875.1"/>
</dbReference>
<sequence>MAKEKSKRLTPTIEVLRELYLKSGNQCAYPGCTKVMINSGGVFVGQVCHIEAAMPGGPRFNEKHTNEERRSFDNLMLMCYEHHKITDKVDEFPVNRLKDMKESHEKKFSDIASKLQSSITDLTTLSDITLSSCCKKINKTLGWRNSNSELKECSEEVNFWAEKLKKLPKSTRQIFCIMIKRSTENMYGLKVVLHEIEQVTGINVIEMTKHYEMLERYGFLSYIDNDDYGNPICYINNVDSGWALWKDLKDFTSQTTVSLEELVVNLNFKLLD</sequence>
<proteinExistence type="predicted"/>
<dbReference type="Proteomes" id="UP000366051">
    <property type="component" value="Chromosome"/>
</dbReference>
<protein>
    <recommendedName>
        <fullName evidence="3">HNH endonuclease</fullName>
    </recommendedName>
</protein>
<dbReference type="AlphaFoldDB" id="A0A5Q2MZF9"/>
<gene>
    <name evidence="1" type="ORF">FTV88_0671</name>
</gene>
<name>A0A5Q2MZF9_9FIRM</name>
<evidence type="ECO:0008006" key="3">
    <source>
        <dbReference type="Google" id="ProtNLM"/>
    </source>
</evidence>
<evidence type="ECO:0000313" key="2">
    <source>
        <dbReference type="Proteomes" id="UP000366051"/>
    </source>
</evidence>